<dbReference type="OrthoDB" id="9816541at2"/>
<comment type="caution">
    <text evidence="1">The sequence shown here is derived from an EMBL/GenBank/DDBJ whole genome shotgun (WGS) entry which is preliminary data.</text>
</comment>
<protein>
    <submittedName>
        <fullName evidence="1">Extracellular solute-binding protein</fullName>
    </submittedName>
</protein>
<gene>
    <name evidence="1" type="ORF">D7M11_33875</name>
</gene>
<dbReference type="AlphaFoldDB" id="A0A3B0AVW5"/>
<dbReference type="SUPFAM" id="SSF53850">
    <property type="entry name" value="Periplasmic binding protein-like II"/>
    <property type="match status" value="1"/>
</dbReference>
<dbReference type="Gene3D" id="3.40.190.10">
    <property type="entry name" value="Periplasmic binding protein-like II"/>
    <property type="match status" value="1"/>
</dbReference>
<evidence type="ECO:0000313" key="1">
    <source>
        <dbReference type="EMBL" id="RKN64449.1"/>
    </source>
</evidence>
<sequence>MSENRWPIFLLQNRVRFERKADGRYDLCTPLVKESLETCMGIVDKHFPSHLSENDGDVVSLFLRGKVSMVMASYSHLHAMKEAPFEYDIAPLPHLREVKTILVSIGLAVNKSSTRKAAAKRFVDYLLSYETQLHIRRHTLNLPSLRKAAEWVDAEGDNHTPYRFHMYRELIHTFRTYTDLNLTALELTAIRDEMRFYWSKLDDLDTVLERLEEKL</sequence>
<accession>A0A3B0AVW5</accession>
<dbReference type="Pfam" id="PF01547">
    <property type="entry name" value="SBP_bac_1"/>
    <property type="match status" value="1"/>
</dbReference>
<name>A0A3B0AVW5_9BACL</name>
<reference evidence="1 2" key="1">
    <citation type="journal article" date="2007" name="Int. J. Syst. Evol. Microbiol.">
        <title>Paenibacillus ginsengarvi sp. nov., isolated from soil from ginseng cultivation.</title>
        <authorList>
            <person name="Yoon M.H."/>
            <person name="Ten L.N."/>
            <person name="Im W.T."/>
        </authorList>
    </citation>
    <scope>NUCLEOTIDE SEQUENCE [LARGE SCALE GENOMIC DNA]</scope>
    <source>
        <strain evidence="1 2">KCTC 13059</strain>
    </source>
</reference>
<dbReference type="EMBL" id="RBAH01000042">
    <property type="protein sequence ID" value="RKN64449.1"/>
    <property type="molecule type" value="Genomic_DNA"/>
</dbReference>
<organism evidence="1 2">
    <name type="scientific">Paenibacillus ginsengarvi</name>
    <dbReference type="NCBI Taxonomy" id="400777"/>
    <lineage>
        <taxon>Bacteria</taxon>
        <taxon>Bacillati</taxon>
        <taxon>Bacillota</taxon>
        <taxon>Bacilli</taxon>
        <taxon>Bacillales</taxon>
        <taxon>Paenibacillaceae</taxon>
        <taxon>Paenibacillus</taxon>
    </lineage>
</organism>
<dbReference type="InterPro" id="IPR006059">
    <property type="entry name" value="SBP"/>
</dbReference>
<dbReference type="Proteomes" id="UP000282311">
    <property type="component" value="Unassembled WGS sequence"/>
</dbReference>
<proteinExistence type="predicted"/>
<dbReference type="RefSeq" id="WP_120751702.1">
    <property type="nucleotide sequence ID" value="NZ_RBAH01000042.1"/>
</dbReference>
<keyword evidence="2" id="KW-1185">Reference proteome</keyword>
<evidence type="ECO:0000313" key="2">
    <source>
        <dbReference type="Proteomes" id="UP000282311"/>
    </source>
</evidence>